<feature type="compositionally biased region" description="Basic and acidic residues" evidence="1">
    <location>
        <begin position="515"/>
        <end position="524"/>
    </location>
</feature>
<organism evidence="3 4">
    <name type="scientific">Thanatephorus cucumeris (strain AG1-IA)</name>
    <name type="common">Rice sheath blight fungus</name>
    <name type="synonym">Rhizoctonia solani</name>
    <dbReference type="NCBI Taxonomy" id="983506"/>
    <lineage>
        <taxon>Eukaryota</taxon>
        <taxon>Fungi</taxon>
        <taxon>Dikarya</taxon>
        <taxon>Basidiomycota</taxon>
        <taxon>Agaricomycotina</taxon>
        <taxon>Agaricomycetes</taxon>
        <taxon>Cantharellales</taxon>
        <taxon>Ceratobasidiaceae</taxon>
        <taxon>Rhizoctonia</taxon>
        <taxon>Rhizoctonia solani AG-1</taxon>
    </lineage>
</organism>
<feature type="region of interest" description="Disordered" evidence="1">
    <location>
        <begin position="559"/>
        <end position="587"/>
    </location>
</feature>
<dbReference type="EMBL" id="AFRT01002760">
    <property type="protein sequence ID" value="ELU37275.1"/>
    <property type="molecule type" value="Genomic_DNA"/>
</dbReference>
<gene>
    <name evidence="3" type="ORF">AG1IA_08695</name>
</gene>
<keyword evidence="2" id="KW-0472">Membrane</keyword>
<feature type="compositionally biased region" description="Acidic residues" evidence="1">
    <location>
        <begin position="572"/>
        <end position="585"/>
    </location>
</feature>
<dbReference type="Proteomes" id="UP000011668">
    <property type="component" value="Unassembled WGS sequence"/>
</dbReference>
<feature type="transmembrane region" description="Helical" evidence="2">
    <location>
        <begin position="103"/>
        <end position="124"/>
    </location>
</feature>
<accession>L8WH96</accession>
<proteinExistence type="predicted"/>
<dbReference type="OrthoDB" id="3257778at2759"/>
<dbReference type="AlphaFoldDB" id="L8WH96"/>
<keyword evidence="4" id="KW-1185">Reference proteome</keyword>
<comment type="caution">
    <text evidence="3">The sequence shown here is derived from an EMBL/GenBank/DDBJ whole genome shotgun (WGS) entry which is preliminary data.</text>
</comment>
<feature type="compositionally biased region" description="Polar residues" evidence="1">
    <location>
        <begin position="525"/>
        <end position="536"/>
    </location>
</feature>
<feature type="region of interest" description="Disordered" evidence="1">
    <location>
        <begin position="515"/>
        <end position="540"/>
    </location>
</feature>
<protein>
    <submittedName>
        <fullName evidence="3">Uncharacterized protein</fullName>
    </submittedName>
</protein>
<evidence type="ECO:0000313" key="3">
    <source>
        <dbReference type="EMBL" id="ELU37275.1"/>
    </source>
</evidence>
<reference evidence="3 4" key="1">
    <citation type="journal article" date="2013" name="Nat. Commun.">
        <title>The evolution and pathogenic mechanisms of the rice sheath blight pathogen.</title>
        <authorList>
            <person name="Zheng A."/>
            <person name="Lin R."/>
            <person name="Xu L."/>
            <person name="Qin P."/>
            <person name="Tang C."/>
            <person name="Ai P."/>
            <person name="Zhang D."/>
            <person name="Liu Y."/>
            <person name="Sun Z."/>
            <person name="Feng H."/>
            <person name="Wang Y."/>
            <person name="Chen Y."/>
            <person name="Liang X."/>
            <person name="Fu R."/>
            <person name="Li Q."/>
            <person name="Zhang J."/>
            <person name="Yu X."/>
            <person name="Xie Z."/>
            <person name="Ding L."/>
            <person name="Guan P."/>
            <person name="Tang J."/>
            <person name="Liang Y."/>
            <person name="Wang S."/>
            <person name="Deng Q."/>
            <person name="Li S."/>
            <person name="Zhu J."/>
            <person name="Wang L."/>
            <person name="Liu H."/>
            <person name="Li P."/>
        </authorList>
    </citation>
    <scope>NUCLEOTIDE SEQUENCE [LARGE SCALE GENOMIC DNA]</scope>
    <source>
        <strain evidence="4">AG-1 IA</strain>
    </source>
</reference>
<dbReference type="HOGENOM" id="CLU_385957_0_0_1"/>
<keyword evidence="2" id="KW-1133">Transmembrane helix</keyword>
<keyword evidence="2" id="KW-0812">Transmembrane</keyword>
<evidence type="ECO:0000313" key="4">
    <source>
        <dbReference type="Proteomes" id="UP000011668"/>
    </source>
</evidence>
<evidence type="ECO:0000256" key="2">
    <source>
        <dbReference type="SAM" id="Phobius"/>
    </source>
</evidence>
<name>L8WH96_THACA</name>
<sequence length="716" mass="81418">MVTPRSITSCCFTYCTRTLGPLVVAAVCVTTCYLGNAVANRVTYIHPISRDLALRAVSWGHVFLTQRTKQNTCPLRAWSQGSPTSHHTQSEMRYSIRVVKNNWFFICTIAFLIVDLAGLTAYTIHLSVLVSSGTSERYLGTVVNLTRSQGLQKQRMSSLSIDIYCLAAGSHRTSHAGATITWQGIPRQIEITRFQTLILGPLWSFLYNSFFRRVINQVWNRRSSSSGKWHPQTTNVVYVRPPPDAKIADGTANVSSSELYLTVNVSRVYQLKQYGLIGGKSYQRIEVFPELSVAPCDHNGSFTPSSSLGEGELFHIYTCPGVAASPRDYTYNWPVQWDSEKPIGFEYTIGRYPWSEWPPTPAPNRSTHNWLDDQVPSLWIEDPYIIDEDRFMTPYLSHPILPSVGWHTVSKTYRTYKVVPYCEPEMIRREPMGTNLTNSSPNAMVIATGMVYEPEFLKASEQVSFIYLKGDRPGLYNLCKITEEYRTTSSAKLITPFGLAGKLATRAFRERLQQQYHRRAEPQDSTKTTQESGTEESGSRVEIDMTRFLLDYVIDMGPASLPSPPQEKQDSETDGSDSEDYEDEVSYQRVRGLGKEDGVEATKLEWESGTIEPVKSRIVERGFVWGRVHTRDLMYAYRITIKCTTVIQEYWNPWNLGTVVFPYDYTEWNVYASLGVRKSGVKNYMLMNDELEEREEPIHECNEEVASLVSLIKFKG</sequence>
<evidence type="ECO:0000256" key="1">
    <source>
        <dbReference type="SAM" id="MobiDB-lite"/>
    </source>
</evidence>